<keyword evidence="1" id="KW-0812">Transmembrane</keyword>
<feature type="transmembrane region" description="Helical" evidence="1">
    <location>
        <begin position="6"/>
        <end position="24"/>
    </location>
</feature>
<accession>A0ABR7IN61</accession>
<dbReference type="Proteomes" id="UP000649151">
    <property type="component" value="Unassembled WGS sequence"/>
</dbReference>
<dbReference type="InterPro" id="IPR009570">
    <property type="entry name" value="Spore_III_AC"/>
</dbReference>
<feature type="transmembrane region" description="Helical" evidence="1">
    <location>
        <begin position="36"/>
        <end position="55"/>
    </location>
</feature>
<proteinExistence type="predicted"/>
<dbReference type="Pfam" id="PF06686">
    <property type="entry name" value="SpoIIIAC"/>
    <property type="match status" value="1"/>
</dbReference>
<dbReference type="NCBIfam" id="TIGR02848">
    <property type="entry name" value="spore_III_AC"/>
    <property type="match status" value="1"/>
</dbReference>
<gene>
    <name evidence="2" type="primary">spoIIIAC</name>
    <name evidence="2" type="ORF">H8Z77_00845</name>
</gene>
<evidence type="ECO:0000256" key="1">
    <source>
        <dbReference type="SAM" id="Phobius"/>
    </source>
</evidence>
<keyword evidence="3" id="KW-1185">Reference proteome</keyword>
<evidence type="ECO:0000313" key="3">
    <source>
        <dbReference type="Proteomes" id="UP000649151"/>
    </source>
</evidence>
<name>A0ABR7IN61_9CLOT</name>
<sequence length="65" mass="7143">MDVDLIFKIAAIGIIVAVLNQVLIRSGREEQGMMTTLAGLIVVLMMIINEVSNLFDTVKSLFGLY</sequence>
<dbReference type="InterPro" id="IPR025664">
    <property type="entry name" value="Spore_III_AC/AD"/>
</dbReference>
<comment type="caution">
    <text evidence="2">The sequence shown here is derived from an EMBL/GenBank/DDBJ whole genome shotgun (WGS) entry which is preliminary data.</text>
</comment>
<keyword evidence="1" id="KW-1133">Transmembrane helix</keyword>
<evidence type="ECO:0000313" key="2">
    <source>
        <dbReference type="EMBL" id="MBC5786574.1"/>
    </source>
</evidence>
<protein>
    <submittedName>
        <fullName evidence="2">Stage III sporulation protein AC</fullName>
    </submittedName>
</protein>
<reference evidence="2 3" key="1">
    <citation type="submission" date="2020-08" db="EMBL/GenBank/DDBJ databases">
        <title>Genome public.</title>
        <authorList>
            <person name="Liu C."/>
            <person name="Sun Q."/>
        </authorList>
    </citation>
    <scope>NUCLEOTIDE SEQUENCE [LARGE SCALE GENOMIC DNA]</scope>
    <source>
        <strain evidence="2 3">NSJ-27</strain>
    </source>
</reference>
<dbReference type="RefSeq" id="WP_069988200.1">
    <property type="nucleotide sequence ID" value="NZ_JACOQK010000001.1"/>
</dbReference>
<keyword evidence="1" id="KW-0472">Membrane</keyword>
<dbReference type="EMBL" id="JACOQK010000001">
    <property type="protein sequence ID" value="MBC5786574.1"/>
    <property type="molecule type" value="Genomic_DNA"/>
</dbReference>
<organism evidence="2 3">
    <name type="scientific">Clostridium facile</name>
    <dbReference type="NCBI Taxonomy" id="2763035"/>
    <lineage>
        <taxon>Bacteria</taxon>
        <taxon>Bacillati</taxon>
        <taxon>Bacillota</taxon>
        <taxon>Clostridia</taxon>
        <taxon>Eubacteriales</taxon>
        <taxon>Clostridiaceae</taxon>
        <taxon>Clostridium</taxon>
    </lineage>
</organism>